<feature type="compositionally biased region" description="Basic and acidic residues" evidence="3">
    <location>
        <begin position="317"/>
        <end position="326"/>
    </location>
</feature>
<dbReference type="OrthoDB" id="10258445at2759"/>
<feature type="compositionally biased region" description="Polar residues" evidence="3">
    <location>
        <begin position="223"/>
        <end position="238"/>
    </location>
</feature>
<feature type="compositionally biased region" description="Polar residues" evidence="3">
    <location>
        <begin position="404"/>
        <end position="419"/>
    </location>
</feature>
<feature type="compositionally biased region" description="Acidic residues" evidence="3">
    <location>
        <begin position="510"/>
        <end position="523"/>
    </location>
</feature>
<evidence type="ECO:0000313" key="5">
    <source>
        <dbReference type="Proteomes" id="UP001165083"/>
    </source>
</evidence>
<dbReference type="InterPro" id="IPR044760">
    <property type="entry name" value="TRAPPC2L"/>
</dbReference>
<feature type="compositionally biased region" description="Polar residues" evidence="3">
    <location>
        <begin position="705"/>
        <end position="729"/>
    </location>
</feature>
<protein>
    <recommendedName>
        <fullName evidence="2">Trafficking protein particle complex subunit 2-like protein</fullName>
    </recommendedName>
</protein>
<feature type="compositionally biased region" description="Polar residues" evidence="3">
    <location>
        <begin position="176"/>
        <end position="191"/>
    </location>
</feature>
<dbReference type="AlphaFoldDB" id="A0A9W7D831"/>
<feature type="compositionally biased region" description="Acidic residues" evidence="3">
    <location>
        <begin position="367"/>
        <end position="379"/>
    </location>
</feature>
<evidence type="ECO:0000256" key="3">
    <source>
        <dbReference type="SAM" id="MobiDB-lite"/>
    </source>
</evidence>
<dbReference type="EMBL" id="BSXW01012479">
    <property type="protein sequence ID" value="GMF65542.1"/>
    <property type="molecule type" value="Genomic_DNA"/>
</dbReference>
<feature type="compositionally biased region" description="Polar residues" evidence="3">
    <location>
        <begin position="637"/>
        <end position="665"/>
    </location>
</feature>
<dbReference type="Proteomes" id="UP001165083">
    <property type="component" value="Unassembled WGS sequence"/>
</dbReference>
<feature type="compositionally biased region" description="Basic and acidic residues" evidence="3">
    <location>
        <begin position="421"/>
        <end position="433"/>
    </location>
</feature>
<dbReference type="SUPFAM" id="SSF64356">
    <property type="entry name" value="SNARE-like"/>
    <property type="match status" value="1"/>
</dbReference>
<evidence type="ECO:0000313" key="4">
    <source>
        <dbReference type="EMBL" id="GMF65542.1"/>
    </source>
</evidence>
<keyword evidence="5" id="KW-1185">Reference proteome</keyword>
<dbReference type="CDD" id="cd14854">
    <property type="entry name" value="TRAPPC2L"/>
    <property type="match status" value="1"/>
</dbReference>
<dbReference type="InterPro" id="IPR011012">
    <property type="entry name" value="Longin-like_dom_sf"/>
</dbReference>
<comment type="caution">
    <text evidence="4">The sequence shown here is derived from an EMBL/GenBank/DDBJ whole genome shotgun (WGS) entry which is preliminary data.</text>
</comment>
<dbReference type="PANTHER" id="PTHR12403">
    <property type="entry name" value="TRAFFICKING PROTEIN PARTICLE COMPLEX SUBUNIT 2"/>
    <property type="match status" value="1"/>
</dbReference>
<reference evidence="4" key="1">
    <citation type="submission" date="2023-04" db="EMBL/GenBank/DDBJ databases">
        <title>Phytophthora lilii NBRC 32176.</title>
        <authorList>
            <person name="Ichikawa N."/>
            <person name="Sato H."/>
            <person name="Tonouchi N."/>
        </authorList>
    </citation>
    <scope>NUCLEOTIDE SEQUENCE</scope>
    <source>
        <strain evidence="4">NBRC 32176</strain>
    </source>
</reference>
<feature type="compositionally biased region" description="Basic and acidic residues" evidence="3">
    <location>
        <begin position="459"/>
        <end position="472"/>
    </location>
</feature>
<dbReference type="Gene3D" id="3.30.450.70">
    <property type="match status" value="1"/>
</dbReference>
<comment type="similarity">
    <text evidence="1">Belongs to the TRAPP small subunits family. Sedlin subfamily.</text>
</comment>
<feature type="compositionally biased region" description="Polar residues" evidence="3">
    <location>
        <begin position="497"/>
        <end position="508"/>
    </location>
</feature>
<dbReference type="Pfam" id="PF04628">
    <property type="entry name" value="Sedlin_N"/>
    <property type="match status" value="1"/>
</dbReference>
<feature type="compositionally biased region" description="Polar residues" evidence="3">
    <location>
        <begin position="301"/>
        <end position="316"/>
    </location>
</feature>
<evidence type="ECO:0000256" key="1">
    <source>
        <dbReference type="ARBA" id="ARBA00006626"/>
    </source>
</evidence>
<accession>A0A9W7D831</accession>
<feature type="compositionally biased region" description="Basic and acidic residues" evidence="3">
    <location>
        <begin position="574"/>
        <end position="586"/>
    </location>
</feature>
<feature type="region of interest" description="Disordered" evidence="3">
    <location>
        <begin position="223"/>
        <end position="599"/>
    </location>
</feature>
<dbReference type="InterPro" id="IPR006722">
    <property type="entry name" value="Sedlin"/>
</dbReference>
<feature type="compositionally biased region" description="Polar residues" evidence="3">
    <location>
        <begin position="139"/>
        <end position="165"/>
    </location>
</feature>
<proteinExistence type="inferred from homology"/>
<organism evidence="4 5">
    <name type="scientific">Phytophthora lilii</name>
    <dbReference type="NCBI Taxonomy" id="2077276"/>
    <lineage>
        <taxon>Eukaryota</taxon>
        <taxon>Sar</taxon>
        <taxon>Stramenopiles</taxon>
        <taxon>Oomycota</taxon>
        <taxon>Peronosporomycetes</taxon>
        <taxon>Peronosporales</taxon>
        <taxon>Peronosporaceae</taxon>
        <taxon>Phytophthora</taxon>
    </lineage>
</organism>
<feature type="compositionally biased region" description="Low complexity" evidence="3">
    <location>
        <begin position="752"/>
        <end position="765"/>
    </location>
</feature>
<dbReference type="GO" id="GO:0005737">
    <property type="term" value="C:cytoplasm"/>
    <property type="evidence" value="ECO:0007669"/>
    <property type="project" value="GOC"/>
</dbReference>
<feature type="region of interest" description="Disordered" evidence="3">
    <location>
        <begin position="139"/>
        <end position="196"/>
    </location>
</feature>
<feature type="compositionally biased region" description="Polar residues" evidence="3">
    <location>
        <begin position="336"/>
        <end position="366"/>
    </location>
</feature>
<name>A0A9W7D831_9STRA</name>
<sequence>MASSPTAIAGKLKVSSLPLATNGTAATMKKTKLDPLNLPEVESPEINLSANFPATSNASRMYSSQSATGQVRVVPLTKYERREGFVTKTRRRALEAEYYKQVRLAQLEVECELEENLHIRAAREAKKLQAVGQFEKQTDLGSNSVRSASDATGNDPTELVSTNQIKEAKPNGCWEDTTQSDAKPAASQQVPENEYQDAGATIATSSQPVETVATAEIAAQSNELANESVTTNSESANGSEIGATGGQAHQQDVVEIEESARNHPKQNTYEDNEFDGDDNDVKDNSKEAGFGGSGNAWNVDPNPQHNSLSEEAQNNRTDLDRLADIKFDDDDDDVKYSNSGNVWNVEPNPQNKEQNTGVQDNRTDLDQSAENEFDDDDDVEKDRSKGAGADSSGEIVREVWNADPNPQRNEPNEGMQSGHTGLDRGNDSSKEADSDGSDNVILVHNVWNEDANPQNEPNEGVRKDCTEFHLPAKNEFYGSSNDVKGTSKGSGSDGSGNVWNLNPNPHNSDPNEEVQNDGSDVDEPASSNNVEDDSTRAAVWNLDSNQLASPTLPAEPATQDKSDADSVTWNADPHTTRSDTTVDHDSTGNSENGVDKPSIVHELNDLVPSEDNDASNVWNVDPNDSVATTTQQVAALNSSSTEVYDEPIQQQDDLISSEDNNTGNVWNVDPNYAEAPTEGCDEPESAQEEAQAGVKISDSLYASPPNVTETANAATDHTEVSESGTSSLTPAFDNAAESGGDMTEAPPEHTSEVASSPRESEASSPLDDGTPEYTPPSSPRDSEATGDEEDTTCPLYIRTFGEEGEDLGFHYIAHVSLDVIEEKLRGAGLTSSKDDMYLGFLGPVEDYRVYGYVTNTSVKFVVVLQDAPVRESELRPVSCASRRLWSQSVD</sequence>
<feature type="region of interest" description="Disordered" evidence="3">
    <location>
        <begin position="637"/>
        <end position="792"/>
    </location>
</feature>
<dbReference type="GO" id="GO:0006888">
    <property type="term" value="P:endoplasmic reticulum to Golgi vesicle-mediated transport"/>
    <property type="evidence" value="ECO:0007669"/>
    <property type="project" value="InterPro"/>
</dbReference>
<evidence type="ECO:0000256" key="2">
    <source>
        <dbReference type="ARBA" id="ARBA00024408"/>
    </source>
</evidence>
<gene>
    <name evidence="4" type="ORF">Plil01_001818700</name>
</gene>